<evidence type="ECO:0000313" key="2">
    <source>
        <dbReference type="Proteomes" id="UP000799754"/>
    </source>
</evidence>
<protein>
    <submittedName>
        <fullName evidence="1">Uncharacterized protein</fullName>
    </submittedName>
</protein>
<organism evidence="1 2">
    <name type="scientific">Macroventuria anomochaeta</name>
    <dbReference type="NCBI Taxonomy" id="301207"/>
    <lineage>
        <taxon>Eukaryota</taxon>
        <taxon>Fungi</taxon>
        <taxon>Dikarya</taxon>
        <taxon>Ascomycota</taxon>
        <taxon>Pezizomycotina</taxon>
        <taxon>Dothideomycetes</taxon>
        <taxon>Pleosporomycetidae</taxon>
        <taxon>Pleosporales</taxon>
        <taxon>Pleosporineae</taxon>
        <taxon>Didymellaceae</taxon>
        <taxon>Macroventuria</taxon>
    </lineage>
</organism>
<keyword evidence="2" id="KW-1185">Reference proteome</keyword>
<dbReference type="EMBL" id="MU006717">
    <property type="protein sequence ID" value="KAF2627401.1"/>
    <property type="molecule type" value="Genomic_DNA"/>
</dbReference>
<proteinExistence type="predicted"/>
<evidence type="ECO:0000313" key="1">
    <source>
        <dbReference type="EMBL" id="KAF2627401.1"/>
    </source>
</evidence>
<name>A0ACB6RZS0_9PLEO</name>
<gene>
    <name evidence="1" type="ORF">BU25DRAFT_411005</name>
</gene>
<accession>A0ACB6RZS0</accession>
<dbReference type="Proteomes" id="UP000799754">
    <property type="component" value="Unassembled WGS sequence"/>
</dbReference>
<reference evidence="1" key="1">
    <citation type="journal article" date="2020" name="Stud. Mycol.">
        <title>101 Dothideomycetes genomes: a test case for predicting lifestyles and emergence of pathogens.</title>
        <authorList>
            <person name="Haridas S."/>
            <person name="Albert R."/>
            <person name="Binder M."/>
            <person name="Bloem J."/>
            <person name="Labutti K."/>
            <person name="Salamov A."/>
            <person name="Andreopoulos B."/>
            <person name="Baker S."/>
            <person name="Barry K."/>
            <person name="Bills G."/>
            <person name="Bluhm B."/>
            <person name="Cannon C."/>
            <person name="Castanera R."/>
            <person name="Culley D."/>
            <person name="Daum C."/>
            <person name="Ezra D."/>
            <person name="Gonzalez J."/>
            <person name="Henrissat B."/>
            <person name="Kuo A."/>
            <person name="Liang C."/>
            <person name="Lipzen A."/>
            <person name="Lutzoni F."/>
            <person name="Magnuson J."/>
            <person name="Mondo S."/>
            <person name="Nolan M."/>
            <person name="Ohm R."/>
            <person name="Pangilinan J."/>
            <person name="Park H.-J."/>
            <person name="Ramirez L."/>
            <person name="Alfaro M."/>
            <person name="Sun H."/>
            <person name="Tritt A."/>
            <person name="Yoshinaga Y."/>
            <person name="Zwiers L.-H."/>
            <person name="Turgeon B."/>
            <person name="Goodwin S."/>
            <person name="Spatafora J."/>
            <person name="Crous P."/>
            <person name="Grigoriev I."/>
        </authorList>
    </citation>
    <scope>NUCLEOTIDE SEQUENCE</scope>
    <source>
        <strain evidence="1">CBS 525.71</strain>
    </source>
</reference>
<sequence length="109" mass="11675">MVHRTALDLPDGNVTTPVVLAASPSLSILSLLVSASTCLPTILPLLDSQRGSNARSRGKRWRDIVITSGQALKKVLIGVFPFCIDAVDPLAGGIVSRNARCTERLRVLR</sequence>
<comment type="caution">
    <text evidence="1">The sequence shown here is derived from an EMBL/GenBank/DDBJ whole genome shotgun (WGS) entry which is preliminary data.</text>
</comment>